<organism evidence="2 3">
    <name type="scientific">Svornostia abyssi</name>
    <dbReference type="NCBI Taxonomy" id="2898438"/>
    <lineage>
        <taxon>Bacteria</taxon>
        <taxon>Bacillati</taxon>
        <taxon>Actinomycetota</taxon>
        <taxon>Thermoleophilia</taxon>
        <taxon>Solirubrobacterales</taxon>
        <taxon>Baekduiaceae</taxon>
        <taxon>Svornostia</taxon>
    </lineage>
</organism>
<accession>A0ABY5PEU7</accession>
<gene>
    <name evidence="2" type="ORF">LRS13_20185</name>
</gene>
<feature type="domain" description="AB hydrolase-1" evidence="1">
    <location>
        <begin position="12"/>
        <end position="239"/>
    </location>
</feature>
<dbReference type="SUPFAM" id="SSF53474">
    <property type="entry name" value="alpha/beta-Hydrolases"/>
    <property type="match status" value="1"/>
</dbReference>
<dbReference type="Proteomes" id="UP001058860">
    <property type="component" value="Chromosome"/>
</dbReference>
<evidence type="ECO:0000313" key="3">
    <source>
        <dbReference type="Proteomes" id="UP001058860"/>
    </source>
</evidence>
<dbReference type="GO" id="GO:0016787">
    <property type="term" value="F:hydrolase activity"/>
    <property type="evidence" value="ECO:0007669"/>
    <property type="project" value="UniProtKB-KW"/>
</dbReference>
<protein>
    <submittedName>
        <fullName evidence="2">Alpha/beta hydrolase</fullName>
    </submittedName>
</protein>
<dbReference type="RefSeq" id="WP_353863495.1">
    <property type="nucleotide sequence ID" value="NZ_CP088295.1"/>
</dbReference>
<dbReference type="InterPro" id="IPR000073">
    <property type="entry name" value="AB_hydrolase_1"/>
</dbReference>
<dbReference type="InterPro" id="IPR029058">
    <property type="entry name" value="AB_hydrolase_fold"/>
</dbReference>
<evidence type="ECO:0000259" key="1">
    <source>
        <dbReference type="Pfam" id="PF12697"/>
    </source>
</evidence>
<keyword evidence="3" id="KW-1185">Reference proteome</keyword>
<proteinExistence type="predicted"/>
<sequence>MEIRRTGSGPPVLLVHGSMLGGRYQWMEQAELRARWELLVVERAGYRRDDDVVGENWALDAEHITAELANHPGGVHVVGFSYGAVGCVLAAAEQPDAVRSLALIEPSTWSVAFDVPEVRRVYDSLIGAVIEHRDDPGAMAQAFLDRAGAQQKVRRERLPRALQVGVRAVANGRPSGEAVIPLDALRAAPFPKLVISGEHSVAFETIADRMADGMGARRAHLPGAGHGVPALGAPVNAVLEALWTEADAESATSPATSAESGSR</sequence>
<dbReference type="EMBL" id="CP088295">
    <property type="protein sequence ID" value="UUY02975.1"/>
    <property type="molecule type" value="Genomic_DNA"/>
</dbReference>
<reference evidence="3" key="1">
    <citation type="submission" date="2021-11" db="EMBL/GenBank/DDBJ databases">
        <title>Cultivation dependent microbiological survey of springs from the worlds oldest radium mine currently devoted to the extraction of radon-saturated water.</title>
        <authorList>
            <person name="Kapinusova G."/>
            <person name="Smrhova T."/>
            <person name="Strejcek M."/>
            <person name="Suman J."/>
            <person name="Jani K."/>
            <person name="Pajer P."/>
            <person name="Uhlik O."/>
        </authorList>
    </citation>
    <scope>NUCLEOTIDE SEQUENCE [LARGE SCALE GENOMIC DNA]</scope>
    <source>
        <strain evidence="3">J379</strain>
    </source>
</reference>
<name>A0ABY5PEU7_9ACTN</name>
<keyword evidence="2" id="KW-0378">Hydrolase</keyword>
<evidence type="ECO:0000313" key="2">
    <source>
        <dbReference type="EMBL" id="UUY02975.1"/>
    </source>
</evidence>
<dbReference type="Gene3D" id="3.40.50.1820">
    <property type="entry name" value="alpha/beta hydrolase"/>
    <property type="match status" value="1"/>
</dbReference>
<dbReference type="Pfam" id="PF12697">
    <property type="entry name" value="Abhydrolase_6"/>
    <property type="match status" value="1"/>
</dbReference>